<comment type="function">
    <text evidence="1 8">Stereospecific condensation of phosphoenolpyruvate (PEP) and D-erythrose-4-phosphate (E4P) giving rise to 3-deoxy-D-arabino-heptulosonate-7-phosphate (DAHP).</text>
</comment>
<dbReference type="PANTHER" id="PTHR21225">
    <property type="entry name" value="PHOSPHO-2-DEHYDRO-3-DEOXYHEPTONATE ALDOLASE DAHP SYNTHETASE"/>
    <property type="match status" value="1"/>
</dbReference>
<evidence type="ECO:0000313" key="10">
    <source>
        <dbReference type="EMBL" id="NOI08166.1"/>
    </source>
</evidence>
<comment type="similarity">
    <text evidence="3 8">Belongs to the class-I DAHP synthase family.</text>
</comment>
<name>A0A7Y4B113_VIBAL</name>
<comment type="catalytic activity">
    <reaction evidence="7 8">
        <text>D-erythrose 4-phosphate + phosphoenolpyruvate + H2O = 7-phospho-2-dehydro-3-deoxy-D-arabino-heptonate + phosphate</text>
        <dbReference type="Rhea" id="RHEA:14717"/>
        <dbReference type="ChEBI" id="CHEBI:15377"/>
        <dbReference type="ChEBI" id="CHEBI:16897"/>
        <dbReference type="ChEBI" id="CHEBI:43474"/>
        <dbReference type="ChEBI" id="CHEBI:58394"/>
        <dbReference type="ChEBI" id="CHEBI:58702"/>
        <dbReference type="EC" id="2.5.1.54"/>
    </reaction>
</comment>
<protein>
    <recommendedName>
        <fullName evidence="8">Phospho-2-dehydro-3-deoxyheptonate aldolase</fullName>
        <ecNumber evidence="8">2.5.1.54</ecNumber>
    </recommendedName>
</protein>
<gene>
    <name evidence="10" type="ORF">F0254_04710</name>
</gene>
<keyword evidence="5 8" id="KW-0808">Transferase</keyword>
<dbReference type="SUPFAM" id="SSF51569">
    <property type="entry name" value="Aldolase"/>
    <property type="match status" value="1"/>
</dbReference>
<dbReference type="UniPathway" id="UPA00053">
    <property type="reaction ID" value="UER00084"/>
</dbReference>
<dbReference type="Gene3D" id="3.20.20.70">
    <property type="entry name" value="Aldolase class I"/>
    <property type="match status" value="1"/>
</dbReference>
<evidence type="ECO:0000256" key="2">
    <source>
        <dbReference type="ARBA" id="ARBA00004688"/>
    </source>
</evidence>
<evidence type="ECO:0000259" key="9">
    <source>
        <dbReference type="Pfam" id="PF00793"/>
    </source>
</evidence>
<dbReference type="GO" id="GO:0009073">
    <property type="term" value="P:aromatic amino acid family biosynthetic process"/>
    <property type="evidence" value="ECO:0007669"/>
    <property type="project" value="UniProtKB-KW"/>
</dbReference>
<dbReference type="EMBL" id="VTYF01000002">
    <property type="protein sequence ID" value="NOI08166.1"/>
    <property type="molecule type" value="Genomic_DNA"/>
</dbReference>
<dbReference type="GO" id="GO:0008652">
    <property type="term" value="P:amino acid biosynthetic process"/>
    <property type="evidence" value="ECO:0007669"/>
    <property type="project" value="UniProtKB-KW"/>
</dbReference>
<dbReference type="GO" id="GO:0003849">
    <property type="term" value="F:3-deoxy-7-phosphoheptulonate synthase activity"/>
    <property type="evidence" value="ECO:0007669"/>
    <property type="project" value="UniProtKB-EC"/>
</dbReference>
<dbReference type="GO" id="GO:0005737">
    <property type="term" value="C:cytoplasm"/>
    <property type="evidence" value="ECO:0007669"/>
    <property type="project" value="TreeGrafter"/>
</dbReference>
<feature type="domain" description="DAHP synthetase I/KDSA" evidence="9">
    <location>
        <begin position="41"/>
        <end position="334"/>
    </location>
</feature>
<sequence>MNTLRNVINIKSAATLPSLKKILNKTNCSLQLQEFITTQRQEITNILSGGDTRLLVIMGPCSIHDPVAAIEYAHRLAEEQKRYQSSLKLVMRTYFEKPRTRGGWKGFIVDPDLNGDFNLHKGINQSRKLMQSILELGVPTAHEFLDPNIAHYIADLVCWGAIGARTTESQPHRQLASGLLCPIGFKNGTDGNIDISIDAIHTAQDCHSVIAQTSDNQTIAIKTRGNNNCHVILRGGTTPNYSTQHIKQTSFQLTRSKLPLKLVVDCSHGNSEKIAKNQLVVVKDIANQISLGETNIAGVMCESFLVGGNQTIDADLLTYGQSITDECLSWQDSLLFLEHLNNAVLQHKSSHLTKTEHS</sequence>
<evidence type="ECO:0000256" key="3">
    <source>
        <dbReference type="ARBA" id="ARBA00007985"/>
    </source>
</evidence>
<dbReference type="InterPro" id="IPR006219">
    <property type="entry name" value="DAHP_synth_1"/>
</dbReference>
<dbReference type="GO" id="GO:0009423">
    <property type="term" value="P:chorismate biosynthetic process"/>
    <property type="evidence" value="ECO:0007669"/>
    <property type="project" value="UniProtKB-UniPathway"/>
</dbReference>
<dbReference type="PIRSF" id="PIRSF001361">
    <property type="entry name" value="DAHP_synthase"/>
    <property type="match status" value="1"/>
</dbReference>
<dbReference type="Pfam" id="PF00793">
    <property type="entry name" value="DAHP_synth_1"/>
    <property type="match status" value="1"/>
</dbReference>
<keyword evidence="4 8" id="KW-0028">Amino-acid biosynthesis</keyword>
<proteinExistence type="inferred from homology"/>
<accession>A0A7Y4B113</accession>
<dbReference type="InterPro" id="IPR013785">
    <property type="entry name" value="Aldolase_TIM"/>
</dbReference>
<organism evidence="10 11">
    <name type="scientific">Vibrio alginolyticus</name>
    <dbReference type="NCBI Taxonomy" id="663"/>
    <lineage>
        <taxon>Bacteria</taxon>
        <taxon>Pseudomonadati</taxon>
        <taxon>Pseudomonadota</taxon>
        <taxon>Gammaproteobacteria</taxon>
        <taxon>Vibrionales</taxon>
        <taxon>Vibrionaceae</taxon>
        <taxon>Vibrio</taxon>
    </lineage>
</organism>
<evidence type="ECO:0000256" key="1">
    <source>
        <dbReference type="ARBA" id="ARBA00003726"/>
    </source>
</evidence>
<dbReference type="EC" id="2.5.1.54" evidence="8"/>
<evidence type="ECO:0000256" key="4">
    <source>
        <dbReference type="ARBA" id="ARBA00022605"/>
    </source>
</evidence>
<dbReference type="Proteomes" id="UP000532247">
    <property type="component" value="Unassembled WGS sequence"/>
</dbReference>
<comment type="pathway">
    <text evidence="2 8">Metabolic intermediate biosynthesis; chorismate biosynthesis; chorismate from D-erythrose 4-phosphate and phosphoenolpyruvate: step 1/7.</text>
</comment>
<dbReference type="NCBIfam" id="TIGR00034">
    <property type="entry name" value="aroFGH"/>
    <property type="match status" value="1"/>
</dbReference>
<dbReference type="AlphaFoldDB" id="A0A7Y4B113"/>
<evidence type="ECO:0000313" key="11">
    <source>
        <dbReference type="Proteomes" id="UP000532247"/>
    </source>
</evidence>
<comment type="caution">
    <text evidence="10">The sequence shown here is derived from an EMBL/GenBank/DDBJ whole genome shotgun (WGS) entry which is preliminary data.</text>
</comment>
<keyword evidence="6 8" id="KW-0057">Aromatic amino acid biosynthesis</keyword>
<reference evidence="10 11" key="1">
    <citation type="submission" date="2019-09" db="EMBL/GenBank/DDBJ databases">
        <title>Draft genome sequencing and comparative genomics of hatchery-associated Vibrios.</title>
        <authorList>
            <person name="Kehlet-Delgado H."/>
            <person name="Mueller R.S."/>
        </authorList>
    </citation>
    <scope>NUCLEOTIDE SEQUENCE [LARGE SCALE GENOMIC DNA]</scope>
    <source>
        <strain evidence="10 11">081416A</strain>
    </source>
</reference>
<evidence type="ECO:0000256" key="5">
    <source>
        <dbReference type="ARBA" id="ARBA00022679"/>
    </source>
</evidence>
<evidence type="ECO:0000256" key="6">
    <source>
        <dbReference type="ARBA" id="ARBA00023141"/>
    </source>
</evidence>
<dbReference type="NCBIfam" id="NF009395">
    <property type="entry name" value="PRK12755.1"/>
    <property type="match status" value="1"/>
</dbReference>
<evidence type="ECO:0000256" key="8">
    <source>
        <dbReference type="PIRNR" id="PIRNR001361"/>
    </source>
</evidence>
<dbReference type="InterPro" id="IPR006218">
    <property type="entry name" value="DAHP1/KDSA"/>
</dbReference>
<evidence type="ECO:0000256" key="7">
    <source>
        <dbReference type="ARBA" id="ARBA00047508"/>
    </source>
</evidence>
<dbReference type="PANTHER" id="PTHR21225:SF12">
    <property type="entry name" value="PHOSPHO-2-DEHYDRO-3-DEOXYHEPTONATE ALDOLASE, TYROSINE-INHIBITED"/>
    <property type="match status" value="1"/>
</dbReference>
<dbReference type="RefSeq" id="WP_047101776.1">
    <property type="nucleotide sequence ID" value="NZ_CP118931.1"/>
</dbReference>